<dbReference type="GO" id="GO:0005524">
    <property type="term" value="F:ATP binding"/>
    <property type="evidence" value="ECO:0007669"/>
    <property type="project" value="UniProtKB-KW"/>
</dbReference>
<evidence type="ECO:0000256" key="16">
    <source>
        <dbReference type="ARBA" id="ARBA00023289"/>
    </source>
</evidence>
<evidence type="ECO:0000256" key="8">
    <source>
        <dbReference type="ARBA" id="ARBA00022801"/>
    </source>
</evidence>
<dbReference type="PROSITE" id="PS51421">
    <property type="entry name" value="RAS"/>
    <property type="match status" value="1"/>
</dbReference>
<dbReference type="PROSITE" id="PS51419">
    <property type="entry name" value="RAB"/>
    <property type="match status" value="1"/>
</dbReference>
<dbReference type="GO" id="GO:0003724">
    <property type="term" value="F:RNA helicase activity"/>
    <property type="evidence" value="ECO:0007669"/>
    <property type="project" value="UniProtKB-EC"/>
</dbReference>
<evidence type="ECO:0000259" key="24">
    <source>
        <dbReference type="PROSITE" id="PS51192"/>
    </source>
</evidence>
<dbReference type="Pfam" id="PF07717">
    <property type="entry name" value="OB_NTP_bind"/>
    <property type="match status" value="1"/>
</dbReference>
<evidence type="ECO:0000256" key="2">
    <source>
        <dbReference type="ARBA" id="ARBA00012552"/>
    </source>
</evidence>
<dbReference type="InterPro" id="IPR001806">
    <property type="entry name" value="Small_GTPase"/>
</dbReference>
<keyword evidence="12" id="KW-0653">Protein transport</keyword>
<dbReference type="CDD" id="cd01861">
    <property type="entry name" value="Rab6"/>
    <property type="match status" value="1"/>
</dbReference>
<evidence type="ECO:0000256" key="5">
    <source>
        <dbReference type="ARBA" id="ARBA00022664"/>
    </source>
</evidence>
<comment type="subunit">
    <text evidence="20">Interacts with the C-terminus of GC5, but not with GC3.</text>
</comment>
<feature type="region of interest" description="Disordered" evidence="23">
    <location>
        <begin position="1"/>
        <end position="126"/>
    </location>
</feature>
<dbReference type="GO" id="GO:0008380">
    <property type="term" value="P:RNA splicing"/>
    <property type="evidence" value="ECO:0007669"/>
    <property type="project" value="UniProtKB-KW"/>
</dbReference>
<keyword evidence="14" id="KW-0508">mRNA splicing</keyword>
<dbReference type="EC" id="3.6.4.13" evidence="2"/>
<dbReference type="GO" id="GO:0000139">
    <property type="term" value="C:Golgi membrane"/>
    <property type="evidence" value="ECO:0007669"/>
    <property type="project" value="UniProtKB-SubCell"/>
</dbReference>
<dbReference type="Proteomes" id="UP000886595">
    <property type="component" value="Unassembled WGS sequence"/>
</dbReference>
<keyword evidence="16" id="KW-0636">Prenylation</keyword>
<dbReference type="InterPro" id="IPR005225">
    <property type="entry name" value="Small_GTP-bd"/>
</dbReference>
<keyword evidence="6" id="KW-0747">Spliceosome</keyword>
<dbReference type="SMART" id="SM00174">
    <property type="entry name" value="RHO"/>
    <property type="match status" value="1"/>
</dbReference>
<keyword evidence="15" id="KW-0449">Lipoprotein</keyword>
<dbReference type="CDD" id="cd18791">
    <property type="entry name" value="SF2_C_RHA"/>
    <property type="match status" value="1"/>
</dbReference>
<accession>A0A8X7VEA1</accession>
<feature type="domain" description="Helicase ATP-binding" evidence="24">
    <location>
        <begin position="318"/>
        <end position="479"/>
    </location>
</feature>
<dbReference type="Pfam" id="PF00271">
    <property type="entry name" value="Helicase_C"/>
    <property type="match status" value="1"/>
</dbReference>
<dbReference type="FunFam" id="1.20.120.1080:FF:000001">
    <property type="entry name" value="Pre-mRNA-splicing factor ATP-dependent RNA helicase"/>
    <property type="match status" value="1"/>
</dbReference>
<evidence type="ECO:0000256" key="15">
    <source>
        <dbReference type="ARBA" id="ARBA00023288"/>
    </source>
</evidence>
<dbReference type="SUPFAM" id="SSF52540">
    <property type="entry name" value="P-loop containing nucleoside triphosphate hydrolases"/>
    <property type="match status" value="2"/>
</dbReference>
<keyword evidence="8" id="KW-0378">Hydrolase</keyword>
<organism evidence="26 27">
    <name type="scientific">Brassica carinata</name>
    <name type="common">Ethiopian mustard</name>
    <name type="synonym">Abyssinian cabbage</name>
    <dbReference type="NCBI Taxonomy" id="52824"/>
    <lineage>
        <taxon>Eukaryota</taxon>
        <taxon>Viridiplantae</taxon>
        <taxon>Streptophyta</taxon>
        <taxon>Embryophyta</taxon>
        <taxon>Tracheophyta</taxon>
        <taxon>Spermatophyta</taxon>
        <taxon>Magnoliopsida</taxon>
        <taxon>eudicotyledons</taxon>
        <taxon>Gunneridae</taxon>
        <taxon>Pentapetalae</taxon>
        <taxon>rosids</taxon>
        <taxon>malvids</taxon>
        <taxon>Brassicales</taxon>
        <taxon>Brassicaceae</taxon>
        <taxon>Brassiceae</taxon>
        <taxon>Brassica</taxon>
    </lineage>
</organism>
<dbReference type="FunFam" id="3.40.50.300:FF:000007">
    <property type="entry name" value="Pre-mRNA-splicing factor ATP-dependent RNA helicase"/>
    <property type="match status" value="1"/>
</dbReference>
<evidence type="ECO:0000256" key="13">
    <source>
        <dbReference type="ARBA" id="ARBA00023134"/>
    </source>
</evidence>
<feature type="compositionally biased region" description="Basic and acidic residues" evidence="23">
    <location>
        <begin position="74"/>
        <end position="126"/>
    </location>
</feature>
<keyword evidence="3" id="KW-0813">Transport</keyword>
<dbReference type="GO" id="GO:0006397">
    <property type="term" value="P:mRNA processing"/>
    <property type="evidence" value="ECO:0007669"/>
    <property type="project" value="UniProtKB-KW"/>
</dbReference>
<dbReference type="GO" id="GO:0005525">
    <property type="term" value="F:GTP binding"/>
    <property type="evidence" value="ECO:0007669"/>
    <property type="project" value="UniProtKB-KW"/>
</dbReference>
<dbReference type="PRINTS" id="PR00449">
    <property type="entry name" value="RASTRNSFRMNG"/>
</dbReference>
<gene>
    <name evidence="26" type="ORF">Bca52824_029389</name>
</gene>
<dbReference type="SMART" id="SM00175">
    <property type="entry name" value="RAB"/>
    <property type="match status" value="1"/>
</dbReference>
<feature type="compositionally biased region" description="Basic and acidic residues" evidence="23">
    <location>
        <begin position="17"/>
        <end position="31"/>
    </location>
</feature>
<dbReference type="Pfam" id="PF00270">
    <property type="entry name" value="DEAD"/>
    <property type="match status" value="1"/>
</dbReference>
<evidence type="ECO:0000313" key="26">
    <source>
        <dbReference type="EMBL" id="KAG2309641.1"/>
    </source>
</evidence>
<evidence type="ECO:0000313" key="27">
    <source>
        <dbReference type="Proteomes" id="UP000886595"/>
    </source>
</evidence>
<sequence>MLVRKQQTYTLIDDEDQVVKEKKTSASESRKSDKRKRRFRKQSEQSDDSDQEDSRNVRRKVSEDEDDGSESEEERVRDQKERQELEQHLRDLDTARTRKLTEQKLSKKEQEEALRRANALKKDDLHSLRKVSRQEYLKKREHKKLEELRDEIEDEQYLFSGEKLTETELREFRYKKELYDLVKKRTEDEDNVEEYRIPDAYDDQEGGVDQEKRFAVAVQRYKDLDSREKMDPFADWEDHQIGKATLKFGSKNKKVSDDYQFVFEDQINFIKESVMAGENYEDDMHPKEVQDAAEKTALEELQEVRKSLPIYGYREQLLQAVEEHQVLVIVGDTGSGKTTQIPQYLHEAGYTKRGKIGCTQPRRVAAMSVAARVAQEMGVKLGHEVGYSIRFEDCTSDKTVVKYMTDGMLLRELLGEPDLASYSVVIVDEAHERTLSTDILFGLDIARFRPDLKLLISSATMDAEKFSDYFDTAPIFSFPGRRYPVEINYTSAPEADYMDAAIVTVLTIHVREPLGDILVFLTGQEEIETAEEMLKQRIRGYGTKIRELIICPIYANLPSELQAKIFEVTPEGARKVVLATNIAETSLTIDGIKYVVDPGLSKMKSYNPRTGMESLLITPISKASATQRAGRAGRTSAGKCYRLYTAFNYNNDLEENTVPEVQRTNLASVVLALKSLGIHDLINFDFMDPPPVEALVKALELLFALGALNKLGELTKAGRRMAEFPLDPMLSKMIVVSDKYRCSDEMISIAAMLSVGGSIFYRPKDKQVHADNARMNFHAGNVGDHIALLKVYSSWKETNYSTQWCYENYIQVRSMKRARDIRDQLEGLLERVEIEISSNLNELDSVRKSIVAGFFPHTARLQKNGSYRTVKHPQTVHIHPNSGLSQVLPRWVVYHELVLTSKEYMRQVTELKPEWLIELAPHYYQLKDVEDGKKPFLYFSIDLSLSISGLYWETVSSLREIREASFDLERKKSMAPVSALAKYKLVFLGDQSVGKTSIITRFMYDKFDNTYQATIGIDFLSKTMYLEDRTVRLQLWDTAGQERFRSLIPSYIRDSSVAVIVYDVASRQSFLNTAKWIDEVRTERGSDVIVVLVGNKTDLVDKRQVSIEEAEAKARELNVMFIETSAKAGFNIKALFRKIAAALPGMETLSSTKQEDMVDVNLKSSNANASSAQQQSGGCSC</sequence>
<evidence type="ECO:0000256" key="19">
    <source>
        <dbReference type="ARBA" id="ARBA00061257"/>
    </source>
</evidence>
<dbReference type="OrthoDB" id="10253254at2759"/>
<evidence type="ECO:0000256" key="23">
    <source>
        <dbReference type="SAM" id="MobiDB-lite"/>
    </source>
</evidence>
<feature type="domain" description="Helicase C-terminal" evidence="25">
    <location>
        <begin position="502"/>
        <end position="677"/>
    </location>
</feature>
<dbReference type="PANTHER" id="PTHR18934:SF83">
    <property type="entry name" value="PRE-MRNA-SPLICING FACTOR ATP-DEPENDENT RNA HELICASE DHX16"/>
    <property type="match status" value="1"/>
</dbReference>
<evidence type="ECO:0000256" key="9">
    <source>
        <dbReference type="ARBA" id="ARBA00022806"/>
    </source>
</evidence>
<dbReference type="PROSITE" id="PS51192">
    <property type="entry name" value="HELICASE_ATP_BIND_1"/>
    <property type="match status" value="1"/>
</dbReference>
<comment type="subcellular location">
    <subcellularLocation>
        <location evidence="17">Golgi apparatus membrane</location>
        <topology evidence="17">Lipid-anchor</topology>
    </subcellularLocation>
</comment>
<comment type="catalytic activity">
    <reaction evidence="18">
        <text>ATP + H2O = ADP + phosphate + H(+)</text>
        <dbReference type="Rhea" id="RHEA:13065"/>
        <dbReference type="ChEBI" id="CHEBI:15377"/>
        <dbReference type="ChEBI" id="CHEBI:15378"/>
        <dbReference type="ChEBI" id="CHEBI:30616"/>
        <dbReference type="ChEBI" id="CHEBI:43474"/>
        <dbReference type="ChEBI" id="CHEBI:456216"/>
        <dbReference type="EC" id="3.6.4.13"/>
    </reaction>
</comment>
<dbReference type="PANTHER" id="PTHR18934">
    <property type="entry name" value="ATP-DEPENDENT RNA HELICASE"/>
    <property type="match status" value="1"/>
</dbReference>
<evidence type="ECO:0000256" key="11">
    <source>
        <dbReference type="ARBA" id="ARBA00022892"/>
    </source>
</evidence>
<comment type="similarity">
    <text evidence="19">Belongs to the DEAD box helicase family. DEAH subfamily. PRP2 sub-subfamily.</text>
</comment>
<dbReference type="SMART" id="SM00487">
    <property type="entry name" value="DEXDc"/>
    <property type="match status" value="1"/>
</dbReference>
<dbReference type="InterPro" id="IPR001650">
    <property type="entry name" value="Helicase_C-like"/>
</dbReference>
<dbReference type="PROSITE" id="PS51420">
    <property type="entry name" value="RHO"/>
    <property type="match status" value="1"/>
</dbReference>
<dbReference type="AlphaFoldDB" id="A0A8X7VEA1"/>
<keyword evidence="22" id="KW-0175">Coiled coil</keyword>
<dbReference type="EMBL" id="JAAMPC010000006">
    <property type="protein sequence ID" value="KAG2309641.1"/>
    <property type="molecule type" value="Genomic_DNA"/>
</dbReference>
<evidence type="ECO:0000256" key="22">
    <source>
        <dbReference type="SAM" id="Coils"/>
    </source>
</evidence>
<evidence type="ECO:0000256" key="21">
    <source>
        <dbReference type="ARBA" id="ARBA00077342"/>
    </source>
</evidence>
<dbReference type="Pfam" id="PF04408">
    <property type="entry name" value="WHD_HA2"/>
    <property type="match status" value="1"/>
</dbReference>
<evidence type="ECO:0000256" key="10">
    <source>
        <dbReference type="ARBA" id="ARBA00022840"/>
    </source>
</evidence>
<evidence type="ECO:0000256" key="7">
    <source>
        <dbReference type="ARBA" id="ARBA00022741"/>
    </source>
</evidence>
<dbReference type="NCBIfam" id="TIGR00231">
    <property type="entry name" value="small_GTP"/>
    <property type="match status" value="1"/>
</dbReference>
<evidence type="ECO:0000256" key="12">
    <source>
        <dbReference type="ARBA" id="ARBA00022927"/>
    </source>
</evidence>
<dbReference type="SMART" id="SM00847">
    <property type="entry name" value="HA2"/>
    <property type="match status" value="1"/>
</dbReference>
<protein>
    <recommendedName>
        <fullName evidence="2">RNA helicase</fullName>
        <ecNumber evidence="2">3.6.4.13</ecNumber>
    </recommendedName>
    <alternativeName>
        <fullName evidence="21">DEAH RNA helicase homolog PRP2</fullName>
    </alternativeName>
</protein>
<keyword evidence="5" id="KW-0507">mRNA processing</keyword>
<dbReference type="GO" id="GO:0016192">
    <property type="term" value="P:vesicle-mediated transport"/>
    <property type="evidence" value="ECO:0007669"/>
    <property type="project" value="UniProtKB-KW"/>
</dbReference>
<dbReference type="SMART" id="SM00173">
    <property type="entry name" value="RAS"/>
    <property type="match status" value="1"/>
</dbReference>
<dbReference type="Pfam" id="PF21010">
    <property type="entry name" value="HA2_C"/>
    <property type="match status" value="1"/>
</dbReference>
<dbReference type="PROSITE" id="PS51194">
    <property type="entry name" value="HELICASE_CTER"/>
    <property type="match status" value="1"/>
</dbReference>
<dbReference type="Pfam" id="PF00071">
    <property type="entry name" value="Ras"/>
    <property type="match status" value="1"/>
</dbReference>
<keyword evidence="7" id="KW-0547">Nucleotide-binding</keyword>
<dbReference type="SMART" id="SM00490">
    <property type="entry name" value="HELICc"/>
    <property type="match status" value="1"/>
</dbReference>
<keyword evidence="9" id="KW-0347">Helicase</keyword>
<comment type="caution">
    <text evidence="26">The sequence shown here is derived from an EMBL/GenBank/DDBJ whole genome shotgun (WGS) entry which is preliminary data.</text>
</comment>
<feature type="compositionally biased region" description="Basic and acidic residues" evidence="23">
    <location>
        <begin position="52"/>
        <end position="62"/>
    </location>
</feature>
<comment type="similarity">
    <text evidence="1">Belongs to the small GTPase superfamily. Rab family.</text>
</comment>
<keyword evidence="4" id="KW-0488">Methylation</keyword>
<dbReference type="GO" id="GO:0071013">
    <property type="term" value="C:catalytic step 2 spliceosome"/>
    <property type="evidence" value="ECO:0007669"/>
    <property type="project" value="TreeGrafter"/>
</dbReference>
<keyword evidence="10" id="KW-0067">ATP-binding</keyword>
<keyword evidence="11" id="KW-0931">ER-Golgi transport</keyword>
<keyword evidence="27" id="KW-1185">Reference proteome</keyword>
<dbReference type="Gene3D" id="1.20.120.1080">
    <property type="match status" value="1"/>
</dbReference>
<dbReference type="GO" id="GO:0003723">
    <property type="term" value="F:RNA binding"/>
    <property type="evidence" value="ECO:0007669"/>
    <property type="project" value="TreeGrafter"/>
</dbReference>
<dbReference type="InterPro" id="IPR027417">
    <property type="entry name" value="P-loop_NTPase"/>
</dbReference>
<proteinExistence type="inferred from homology"/>
<dbReference type="InterPro" id="IPR002464">
    <property type="entry name" value="DNA/RNA_helicase_DEAH_CS"/>
</dbReference>
<name>A0A8X7VEA1_BRACI</name>
<dbReference type="SMART" id="SM00176">
    <property type="entry name" value="RAN"/>
    <property type="match status" value="1"/>
</dbReference>
<evidence type="ECO:0000259" key="25">
    <source>
        <dbReference type="PROSITE" id="PS51194"/>
    </source>
</evidence>
<dbReference type="InterPro" id="IPR007502">
    <property type="entry name" value="Helicase-assoc_dom"/>
</dbReference>
<evidence type="ECO:0000256" key="3">
    <source>
        <dbReference type="ARBA" id="ARBA00022448"/>
    </source>
</evidence>
<dbReference type="PROSITE" id="PS00690">
    <property type="entry name" value="DEAH_ATP_HELICASE"/>
    <property type="match status" value="1"/>
</dbReference>
<keyword evidence="13" id="KW-0342">GTP-binding</keyword>
<evidence type="ECO:0000256" key="18">
    <source>
        <dbReference type="ARBA" id="ARBA00047984"/>
    </source>
</evidence>
<feature type="compositionally biased region" description="Acidic residues" evidence="23">
    <location>
        <begin position="63"/>
        <end position="73"/>
    </location>
</feature>
<dbReference type="InterPro" id="IPR011709">
    <property type="entry name" value="DEAD-box_helicase_OB_fold"/>
</dbReference>
<dbReference type="InterPro" id="IPR048333">
    <property type="entry name" value="HA2_WH"/>
</dbReference>
<dbReference type="InterPro" id="IPR014001">
    <property type="entry name" value="Helicase_ATP-bd"/>
</dbReference>
<dbReference type="GO" id="GO:0015031">
    <property type="term" value="P:protein transport"/>
    <property type="evidence" value="ECO:0007669"/>
    <property type="project" value="UniProtKB-KW"/>
</dbReference>
<evidence type="ECO:0000256" key="4">
    <source>
        <dbReference type="ARBA" id="ARBA00022481"/>
    </source>
</evidence>
<feature type="compositionally biased region" description="Polar residues" evidence="23">
    <location>
        <begin position="1"/>
        <end position="10"/>
    </location>
</feature>
<evidence type="ECO:0000256" key="1">
    <source>
        <dbReference type="ARBA" id="ARBA00006270"/>
    </source>
</evidence>
<dbReference type="GO" id="GO:0003924">
    <property type="term" value="F:GTPase activity"/>
    <property type="evidence" value="ECO:0007669"/>
    <property type="project" value="InterPro"/>
</dbReference>
<evidence type="ECO:0000256" key="20">
    <source>
        <dbReference type="ARBA" id="ARBA00062504"/>
    </source>
</evidence>
<dbReference type="Gene3D" id="3.40.50.300">
    <property type="entry name" value="P-loop containing nucleotide triphosphate hydrolases"/>
    <property type="match status" value="3"/>
</dbReference>
<evidence type="ECO:0000256" key="14">
    <source>
        <dbReference type="ARBA" id="ARBA00023187"/>
    </source>
</evidence>
<evidence type="ECO:0000256" key="17">
    <source>
        <dbReference type="ARBA" id="ARBA00037794"/>
    </source>
</evidence>
<feature type="coiled-coil region" evidence="22">
    <location>
        <begin position="815"/>
        <end position="842"/>
    </location>
</feature>
<evidence type="ECO:0000256" key="6">
    <source>
        <dbReference type="ARBA" id="ARBA00022728"/>
    </source>
</evidence>
<dbReference type="FunFam" id="3.40.50.300:FF:000594">
    <property type="entry name" value="Pre-mRNA-splicing factor ATP-dependent RNA helicase"/>
    <property type="match status" value="1"/>
</dbReference>
<dbReference type="FunFam" id="3.40.50.300:FF:000229">
    <property type="entry name" value="Probable Ras-related protein Rab-6A"/>
    <property type="match status" value="1"/>
</dbReference>
<dbReference type="InterPro" id="IPR011545">
    <property type="entry name" value="DEAD/DEAH_box_helicase_dom"/>
</dbReference>
<reference evidence="26 27" key="1">
    <citation type="submission" date="2020-02" db="EMBL/GenBank/DDBJ databases">
        <authorList>
            <person name="Ma Q."/>
            <person name="Huang Y."/>
            <person name="Song X."/>
            <person name="Pei D."/>
        </authorList>
    </citation>
    <scope>NUCLEOTIDE SEQUENCE [LARGE SCALE GENOMIC DNA]</scope>
    <source>
        <strain evidence="26">Sxm20200214</strain>
        <tissue evidence="26">Leaf</tissue>
    </source>
</reference>